<dbReference type="Proteomes" id="UP000184383">
    <property type="component" value="Unassembled WGS sequence"/>
</dbReference>
<evidence type="ECO:0000313" key="2">
    <source>
        <dbReference type="EMBL" id="OJJ32877.1"/>
    </source>
</evidence>
<name>A0A1L9RDD8_ASPWE</name>
<keyword evidence="3" id="KW-1185">Reference proteome</keyword>
<dbReference type="EMBL" id="KV878214">
    <property type="protein sequence ID" value="OJJ32877.1"/>
    <property type="molecule type" value="Genomic_DNA"/>
</dbReference>
<feature type="region of interest" description="Disordered" evidence="1">
    <location>
        <begin position="140"/>
        <end position="167"/>
    </location>
</feature>
<reference evidence="3" key="1">
    <citation type="journal article" date="2017" name="Genome Biol.">
        <title>Comparative genomics reveals high biological diversity and specific adaptations in the industrially and medically important fungal genus Aspergillus.</title>
        <authorList>
            <person name="de Vries R.P."/>
            <person name="Riley R."/>
            <person name="Wiebenga A."/>
            <person name="Aguilar-Osorio G."/>
            <person name="Amillis S."/>
            <person name="Uchima C.A."/>
            <person name="Anderluh G."/>
            <person name="Asadollahi M."/>
            <person name="Askin M."/>
            <person name="Barry K."/>
            <person name="Battaglia E."/>
            <person name="Bayram O."/>
            <person name="Benocci T."/>
            <person name="Braus-Stromeyer S.A."/>
            <person name="Caldana C."/>
            <person name="Canovas D."/>
            <person name="Cerqueira G.C."/>
            <person name="Chen F."/>
            <person name="Chen W."/>
            <person name="Choi C."/>
            <person name="Clum A."/>
            <person name="Dos Santos R.A."/>
            <person name="Damasio A.R."/>
            <person name="Diallinas G."/>
            <person name="Emri T."/>
            <person name="Fekete E."/>
            <person name="Flipphi M."/>
            <person name="Freyberg S."/>
            <person name="Gallo A."/>
            <person name="Gournas C."/>
            <person name="Habgood R."/>
            <person name="Hainaut M."/>
            <person name="Harispe M.L."/>
            <person name="Henrissat B."/>
            <person name="Hilden K.S."/>
            <person name="Hope R."/>
            <person name="Hossain A."/>
            <person name="Karabika E."/>
            <person name="Karaffa L."/>
            <person name="Karanyi Z."/>
            <person name="Krasevec N."/>
            <person name="Kuo A."/>
            <person name="Kusch H."/>
            <person name="LaButti K."/>
            <person name="Lagendijk E.L."/>
            <person name="Lapidus A."/>
            <person name="Levasseur A."/>
            <person name="Lindquist E."/>
            <person name="Lipzen A."/>
            <person name="Logrieco A.F."/>
            <person name="MacCabe A."/>
            <person name="Maekelae M.R."/>
            <person name="Malavazi I."/>
            <person name="Melin P."/>
            <person name="Meyer V."/>
            <person name="Mielnichuk N."/>
            <person name="Miskei M."/>
            <person name="Molnar A.P."/>
            <person name="Mule G."/>
            <person name="Ngan C.Y."/>
            <person name="Orejas M."/>
            <person name="Orosz E."/>
            <person name="Ouedraogo J.P."/>
            <person name="Overkamp K.M."/>
            <person name="Park H.-S."/>
            <person name="Perrone G."/>
            <person name="Piumi F."/>
            <person name="Punt P.J."/>
            <person name="Ram A.F."/>
            <person name="Ramon A."/>
            <person name="Rauscher S."/>
            <person name="Record E."/>
            <person name="Riano-Pachon D.M."/>
            <person name="Robert V."/>
            <person name="Roehrig J."/>
            <person name="Ruller R."/>
            <person name="Salamov A."/>
            <person name="Salih N.S."/>
            <person name="Samson R.A."/>
            <person name="Sandor E."/>
            <person name="Sanguinetti M."/>
            <person name="Schuetze T."/>
            <person name="Sepcic K."/>
            <person name="Shelest E."/>
            <person name="Sherlock G."/>
            <person name="Sophianopoulou V."/>
            <person name="Squina F.M."/>
            <person name="Sun H."/>
            <person name="Susca A."/>
            <person name="Todd R.B."/>
            <person name="Tsang A."/>
            <person name="Unkles S.E."/>
            <person name="van de Wiele N."/>
            <person name="van Rossen-Uffink D."/>
            <person name="Oliveira J.V."/>
            <person name="Vesth T.C."/>
            <person name="Visser J."/>
            <person name="Yu J.-H."/>
            <person name="Zhou M."/>
            <person name="Andersen M.R."/>
            <person name="Archer D.B."/>
            <person name="Baker S.E."/>
            <person name="Benoit I."/>
            <person name="Brakhage A.A."/>
            <person name="Braus G.H."/>
            <person name="Fischer R."/>
            <person name="Frisvad J.C."/>
            <person name="Goldman G.H."/>
            <person name="Houbraken J."/>
            <person name="Oakley B."/>
            <person name="Pocsi I."/>
            <person name="Scazzocchio C."/>
            <person name="Seiboth B."/>
            <person name="vanKuyk P.A."/>
            <person name="Wortman J."/>
            <person name="Dyer P.S."/>
            <person name="Grigoriev I.V."/>
        </authorList>
    </citation>
    <scope>NUCLEOTIDE SEQUENCE [LARGE SCALE GENOMIC DNA]</scope>
    <source>
        <strain evidence="3">DTO 134E9</strain>
    </source>
</reference>
<proteinExistence type="predicted"/>
<organism evidence="2 3">
    <name type="scientific">Aspergillus wentii DTO 134E9</name>
    <dbReference type="NCBI Taxonomy" id="1073089"/>
    <lineage>
        <taxon>Eukaryota</taxon>
        <taxon>Fungi</taxon>
        <taxon>Dikarya</taxon>
        <taxon>Ascomycota</taxon>
        <taxon>Pezizomycotina</taxon>
        <taxon>Eurotiomycetes</taxon>
        <taxon>Eurotiomycetidae</taxon>
        <taxon>Eurotiales</taxon>
        <taxon>Aspergillaceae</taxon>
        <taxon>Aspergillus</taxon>
        <taxon>Aspergillus subgen. Cremei</taxon>
    </lineage>
</organism>
<evidence type="ECO:0000256" key="1">
    <source>
        <dbReference type="SAM" id="MobiDB-lite"/>
    </source>
</evidence>
<sequence>MKQHRCGSRFGDEPIQDRYRFGKPCVSVPVHLRAVVVIAGENLILFLRHLDMRYPRPTCERNYDSEWNSHLLDNDHLRYGFFTICNERSGYRAVAMPPGPSRADISQVPLKSMYQADAESKPFISGASSSFSRKWLDIQRNDPGPDTNFEKNDRSTQSLGPDSSPWFVVSENETLTTSFVPR</sequence>
<dbReference type="AlphaFoldDB" id="A0A1L9RDD8"/>
<dbReference type="RefSeq" id="XP_040686554.1">
    <property type="nucleotide sequence ID" value="XM_040838461.1"/>
</dbReference>
<gene>
    <name evidence="2" type="ORF">ASPWEDRAFT_596719</name>
</gene>
<accession>A0A1L9RDD8</accession>
<evidence type="ECO:0000313" key="3">
    <source>
        <dbReference type="Proteomes" id="UP000184383"/>
    </source>
</evidence>
<protein>
    <submittedName>
        <fullName evidence="2">Uncharacterized protein</fullName>
    </submittedName>
</protein>
<dbReference type="GeneID" id="63754309"/>
<dbReference type="VEuPathDB" id="FungiDB:ASPWEDRAFT_596719"/>